<comment type="caution">
    <text evidence="1">The sequence shown here is derived from an EMBL/GenBank/DDBJ whole genome shotgun (WGS) entry which is preliminary data.</text>
</comment>
<dbReference type="STRING" id="1798480.A2851_03050"/>
<dbReference type="AlphaFoldDB" id="A0A1F6CVK2"/>
<name>A0A1F6CVK2_9BACT</name>
<dbReference type="Gene3D" id="3.40.50.2000">
    <property type="entry name" value="Glycogen Phosphorylase B"/>
    <property type="match status" value="2"/>
</dbReference>
<accession>A0A1F6CVK2</accession>
<evidence type="ECO:0008006" key="3">
    <source>
        <dbReference type="Google" id="ProtNLM"/>
    </source>
</evidence>
<sequence>MPYVLLEAAAAGLPIVTTNIVNPEFVEHTKSVRAVVSADPQAIAEAIIKTIGEKSEGQLLLAQNHFPLSEMIPKTTALYR</sequence>
<organism evidence="1 2">
    <name type="scientific">Candidatus Kaiserbacteria bacterium RIFCSPHIGHO2_01_FULL_53_29</name>
    <dbReference type="NCBI Taxonomy" id="1798480"/>
    <lineage>
        <taxon>Bacteria</taxon>
        <taxon>Candidatus Kaiseribacteriota</taxon>
    </lineage>
</organism>
<dbReference type="Pfam" id="PF13692">
    <property type="entry name" value="Glyco_trans_1_4"/>
    <property type="match status" value="1"/>
</dbReference>
<proteinExistence type="predicted"/>
<dbReference type="SUPFAM" id="SSF53756">
    <property type="entry name" value="UDP-Glycosyltransferase/glycogen phosphorylase"/>
    <property type="match status" value="1"/>
</dbReference>
<dbReference type="Proteomes" id="UP000176863">
    <property type="component" value="Unassembled WGS sequence"/>
</dbReference>
<evidence type="ECO:0000313" key="2">
    <source>
        <dbReference type="Proteomes" id="UP000176863"/>
    </source>
</evidence>
<protein>
    <recommendedName>
        <fullName evidence="3">Glycosyl transferase family 1 domain-containing protein</fullName>
    </recommendedName>
</protein>
<reference evidence="1 2" key="1">
    <citation type="journal article" date="2016" name="Nat. Commun.">
        <title>Thousands of microbial genomes shed light on interconnected biogeochemical processes in an aquifer system.</title>
        <authorList>
            <person name="Anantharaman K."/>
            <person name="Brown C.T."/>
            <person name="Hug L.A."/>
            <person name="Sharon I."/>
            <person name="Castelle C.J."/>
            <person name="Probst A.J."/>
            <person name="Thomas B.C."/>
            <person name="Singh A."/>
            <person name="Wilkins M.J."/>
            <person name="Karaoz U."/>
            <person name="Brodie E.L."/>
            <person name="Williams K.H."/>
            <person name="Hubbard S.S."/>
            <person name="Banfield J.F."/>
        </authorList>
    </citation>
    <scope>NUCLEOTIDE SEQUENCE [LARGE SCALE GENOMIC DNA]</scope>
</reference>
<dbReference type="EMBL" id="MFKT01000018">
    <property type="protein sequence ID" value="OGG53071.1"/>
    <property type="molecule type" value="Genomic_DNA"/>
</dbReference>
<gene>
    <name evidence="1" type="ORF">A2851_03050</name>
</gene>
<evidence type="ECO:0000313" key="1">
    <source>
        <dbReference type="EMBL" id="OGG53071.1"/>
    </source>
</evidence>